<keyword evidence="4 5" id="KW-0472">Membrane</keyword>
<evidence type="ECO:0000259" key="6">
    <source>
        <dbReference type="PROSITE" id="PS51380"/>
    </source>
</evidence>
<organism evidence="7 8">
    <name type="scientific">Orbilia brochopaga</name>
    <dbReference type="NCBI Taxonomy" id="3140254"/>
    <lineage>
        <taxon>Eukaryota</taxon>
        <taxon>Fungi</taxon>
        <taxon>Dikarya</taxon>
        <taxon>Ascomycota</taxon>
        <taxon>Pezizomycotina</taxon>
        <taxon>Orbiliomycetes</taxon>
        <taxon>Orbiliales</taxon>
        <taxon>Orbiliaceae</taxon>
        <taxon>Orbilia</taxon>
    </lineage>
</organism>
<evidence type="ECO:0000256" key="4">
    <source>
        <dbReference type="ARBA" id="ARBA00023136"/>
    </source>
</evidence>
<reference evidence="7 8" key="1">
    <citation type="submission" date="2019-10" db="EMBL/GenBank/DDBJ databases">
        <authorList>
            <person name="Palmer J.M."/>
        </authorList>
    </citation>
    <scope>NUCLEOTIDE SEQUENCE [LARGE SCALE GENOMIC DNA]</scope>
    <source>
        <strain evidence="7 8">TWF696</strain>
    </source>
</reference>
<keyword evidence="2 5" id="KW-0812">Transmembrane</keyword>
<dbReference type="InterPro" id="IPR004342">
    <property type="entry name" value="EXS_C"/>
</dbReference>
<feature type="transmembrane region" description="Helical" evidence="5">
    <location>
        <begin position="269"/>
        <end position="287"/>
    </location>
</feature>
<dbReference type="PANTHER" id="PTHR10783">
    <property type="entry name" value="XENOTROPIC AND POLYTROPIC RETROVIRUS RECEPTOR 1-RELATED"/>
    <property type="match status" value="1"/>
</dbReference>
<dbReference type="Pfam" id="PF03124">
    <property type="entry name" value="EXS"/>
    <property type="match status" value="1"/>
</dbReference>
<accession>A0AAV9US05</accession>
<comment type="caution">
    <text evidence="7">The sequence shown here is derived from an EMBL/GenBank/DDBJ whole genome shotgun (WGS) entry which is preliminary data.</text>
</comment>
<feature type="transmembrane region" description="Helical" evidence="5">
    <location>
        <begin position="27"/>
        <end position="48"/>
    </location>
</feature>
<dbReference type="AlphaFoldDB" id="A0AAV9US05"/>
<protein>
    <submittedName>
        <fullName evidence="7">Protein-ER retention protein</fullName>
    </submittedName>
</protein>
<dbReference type="EMBL" id="JAVHNQ010000006">
    <property type="protein sequence ID" value="KAK6344016.1"/>
    <property type="molecule type" value="Genomic_DNA"/>
</dbReference>
<feature type="transmembrane region" description="Helical" evidence="5">
    <location>
        <begin position="69"/>
        <end position="93"/>
    </location>
</feature>
<evidence type="ECO:0000256" key="2">
    <source>
        <dbReference type="ARBA" id="ARBA00022692"/>
    </source>
</evidence>
<dbReference type="PANTHER" id="PTHR10783:SF46">
    <property type="entry name" value="PROTEIN ERD1 HOMOLOG 2"/>
    <property type="match status" value="1"/>
</dbReference>
<evidence type="ECO:0000313" key="7">
    <source>
        <dbReference type="EMBL" id="KAK6344016.1"/>
    </source>
</evidence>
<keyword evidence="8" id="KW-1185">Reference proteome</keyword>
<dbReference type="GO" id="GO:0005737">
    <property type="term" value="C:cytoplasm"/>
    <property type="evidence" value="ECO:0007669"/>
    <property type="project" value="TreeGrafter"/>
</dbReference>
<dbReference type="Proteomes" id="UP001375240">
    <property type="component" value="Unassembled WGS sequence"/>
</dbReference>
<dbReference type="PROSITE" id="PS51380">
    <property type="entry name" value="EXS"/>
    <property type="match status" value="1"/>
</dbReference>
<evidence type="ECO:0000313" key="8">
    <source>
        <dbReference type="Proteomes" id="UP001375240"/>
    </source>
</evidence>
<keyword evidence="3 5" id="KW-1133">Transmembrane helix</keyword>
<evidence type="ECO:0000256" key="5">
    <source>
        <dbReference type="SAM" id="Phobius"/>
    </source>
</evidence>
<feature type="transmembrane region" description="Helical" evidence="5">
    <location>
        <begin position="105"/>
        <end position="125"/>
    </location>
</feature>
<gene>
    <name evidence="7" type="primary">ERD1</name>
    <name evidence="7" type="ORF">TWF696_007664</name>
</gene>
<name>A0AAV9US05_9PEZI</name>
<comment type="subcellular location">
    <subcellularLocation>
        <location evidence="1">Membrane</location>
        <topology evidence="1">Multi-pass membrane protein</topology>
    </subcellularLocation>
</comment>
<sequence>MADADDFAELELQDSHLLLWFPLPYRVLSLIIAGVWAWGLNLQYLYSLRIDVAGLIKYNRHSPDVPLHISVYKVAGALSALLGVNLLIFWRYTAMDMESVRKWEMLPGLLLLGIMIILALPFNVLHKAGRYRFLRNLRRIAFGYIDRDQRFSDLLLADVMTSYAKVLGDLWICSCMFFTGISSTSAPERQCGGAYMLPIIIALPSAIRLRQCLIEYSRMSARPAAERKPHLYNALKYASAFPVIILSAVQKDVDAGTTGLTGEVALYRFWLLSVFVNSFYSFYWDVARDWDLTLFASSRSNPEYPFGLRQTMIFPVPGVYYAAIFLDFLLRLTWSLKLSPHLDRYGDLEGGIFILQFLEIFRRWLWIFFRVETEWIRTEGNRTGGDILLGEYPYKSDSD</sequence>
<proteinExistence type="predicted"/>
<evidence type="ECO:0000256" key="1">
    <source>
        <dbReference type="ARBA" id="ARBA00004141"/>
    </source>
</evidence>
<feature type="domain" description="EXS" evidence="6">
    <location>
        <begin position="188"/>
        <end position="399"/>
    </location>
</feature>
<feature type="transmembrane region" description="Helical" evidence="5">
    <location>
        <begin position="308"/>
        <end position="330"/>
    </location>
</feature>
<dbReference type="GO" id="GO:0016020">
    <property type="term" value="C:membrane"/>
    <property type="evidence" value="ECO:0007669"/>
    <property type="project" value="UniProtKB-SubCell"/>
</dbReference>
<evidence type="ECO:0000256" key="3">
    <source>
        <dbReference type="ARBA" id="ARBA00022989"/>
    </source>
</evidence>